<organism evidence="8 9">
    <name type="scientific">Ophiocordyceps camponoti-rufipedis</name>
    <dbReference type="NCBI Taxonomy" id="2004952"/>
    <lineage>
        <taxon>Eukaryota</taxon>
        <taxon>Fungi</taxon>
        <taxon>Dikarya</taxon>
        <taxon>Ascomycota</taxon>
        <taxon>Pezizomycotina</taxon>
        <taxon>Sordariomycetes</taxon>
        <taxon>Hypocreomycetidae</taxon>
        <taxon>Hypocreales</taxon>
        <taxon>Ophiocordycipitaceae</taxon>
        <taxon>Ophiocordyceps</taxon>
    </lineage>
</organism>
<name>A0A2C5Z6T5_9HYPO</name>
<dbReference type="SMART" id="SM00479">
    <property type="entry name" value="EXOIII"/>
    <property type="match status" value="1"/>
</dbReference>
<dbReference type="InterPro" id="IPR036397">
    <property type="entry name" value="RNaseH_sf"/>
</dbReference>
<feature type="domain" description="Exonuclease" evidence="7">
    <location>
        <begin position="393"/>
        <end position="594"/>
    </location>
</feature>
<proteinExistence type="inferred from homology"/>
<feature type="compositionally biased region" description="Basic and acidic residues" evidence="6">
    <location>
        <begin position="216"/>
        <end position="225"/>
    </location>
</feature>
<gene>
    <name evidence="8" type="ORF">CDD80_2334</name>
</gene>
<dbReference type="InterPro" id="IPR012337">
    <property type="entry name" value="RNaseH-like_sf"/>
</dbReference>
<dbReference type="AlphaFoldDB" id="A0A2C5Z6T5"/>
<dbReference type="SUPFAM" id="SSF53098">
    <property type="entry name" value="Ribonuclease H-like"/>
    <property type="match status" value="1"/>
</dbReference>
<evidence type="ECO:0000256" key="5">
    <source>
        <dbReference type="SAM" id="Coils"/>
    </source>
</evidence>
<evidence type="ECO:0000256" key="6">
    <source>
        <dbReference type="SAM" id="MobiDB-lite"/>
    </source>
</evidence>
<evidence type="ECO:0000259" key="7">
    <source>
        <dbReference type="SMART" id="SM00479"/>
    </source>
</evidence>
<sequence length="623" mass="69538">MSINLKHLSCPAGSNCKAFKCIFGHPDDEIKKKSRRADEAFANEEEPRKRSKRDEDEKLPSGEGEVGVDYRSSTQVRASIARPASLPAVAKTPAPSKLPPAKSPESRVKSSSKRSQKQVQVESLNPRLLKHSPASHEIRLKLLKMLHNEYKRLNSELERDANDEELKLVLSEQALVKKALDEEEKTALEKTAVYTNVMKNMVVSYKRKSVGQWKAERQKEHKLTDGSRGSANEVQEGSKKIETGLTPAQEVQVLQRLITPIEGLSRHGYVSKVPLGDFINAARVEMRMSKGWEKCDRCQQRFQVFPGRREEDGALTSGGTCHFHWGRLYIPEKAPGSRSKVPKRYQCCDAQVGESRGCHTHDHHVFKSTEPAQLATILNFAETPMNDGVPVDRAVCFDCEMGYTVYGLELVRLTATAWPSGDELLDVLVQPFGEILDLNSRFSGVWPDDLALAEPWGGEDNDVPASETAVEESTGGEVADSKPAKKKIKKVSSPEVARDLLFSLISPATPLIGHGLENDLNSVRIVHPTLIDTVLLYPHRSGLPLRNGLKKLMDVHLNRKIQQETGPKMIGHDSAEDARAAGELVRLKVMEEWKDMKRAGWKVGEDGLQPPHRQELTEEFIEK</sequence>
<keyword evidence="9" id="KW-1185">Reference proteome</keyword>
<keyword evidence="2" id="KW-0540">Nuclease</keyword>
<feature type="region of interest" description="Disordered" evidence="6">
    <location>
        <begin position="31"/>
        <end position="126"/>
    </location>
</feature>
<dbReference type="PANTHER" id="PTHR12801:SF112">
    <property type="entry name" value="RNA EXONUCLEASE 3"/>
    <property type="match status" value="1"/>
</dbReference>
<feature type="coiled-coil region" evidence="5">
    <location>
        <begin position="140"/>
        <end position="174"/>
    </location>
</feature>
<comment type="caution">
    <text evidence="8">The sequence shown here is derived from an EMBL/GenBank/DDBJ whole genome shotgun (WGS) entry which is preliminary data.</text>
</comment>
<reference evidence="8 9" key="1">
    <citation type="submission" date="2017-06" db="EMBL/GenBank/DDBJ databases">
        <title>Ant-infecting Ophiocordyceps genomes reveal a high diversity of potential behavioral manipulation genes and a possible major role for enterotoxins.</title>
        <authorList>
            <person name="De Bekker C."/>
            <person name="Evans H.C."/>
            <person name="Brachmann A."/>
            <person name="Hughes D.P."/>
        </authorList>
    </citation>
    <scope>NUCLEOTIDE SEQUENCE [LARGE SCALE GENOMIC DNA]</scope>
    <source>
        <strain evidence="8 9">Map16</strain>
    </source>
</reference>
<evidence type="ECO:0000313" key="9">
    <source>
        <dbReference type="Proteomes" id="UP000226431"/>
    </source>
</evidence>
<dbReference type="STRING" id="2004952.A0A2C5Z6T5"/>
<dbReference type="PANTHER" id="PTHR12801">
    <property type="entry name" value="RNA EXONUCLEASE REXO1 / RECO3 FAMILY MEMBER-RELATED"/>
    <property type="match status" value="1"/>
</dbReference>
<dbReference type="CDD" id="cd06145">
    <property type="entry name" value="REX1_like"/>
    <property type="match status" value="1"/>
</dbReference>
<dbReference type="Proteomes" id="UP000226431">
    <property type="component" value="Unassembled WGS sequence"/>
</dbReference>
<dbReference type="GO" id="GO:0004527">
    <property type="term" value="F:exonuclease activity"/>
    <property type="evidence" value="ECO:0007669"/>
    <property type="project" value="UniProtKB-KW"/>
</dbReference>
<feature type="region of interest" description="Disordered" evidence="6">
    <location>
        <begin position="457"/>
        <end position="487"/>
    </location>
</feature>
<feature type="region of interest" description="Disordered" evidence="6">
    <location>
        <begin position="216"/>
        <end position="242"/>
    </location>
</feature>
<keyword evidence="5" id="KW-0175">Coiled coil</keyword>
<feature type="compositionally biased region" description="Basic and acidic residues" evidence="6">
    <location>
        <begin position="31"/>
        <end position="60"/>
    </location>
</feature>
<feature type="compositionally biased region" description="Basic and acidic residues" evidence="6">
    <location>
        <begin position="612"/>
        <end position="623"/>
    </location>
</feature>
<keyword evidence="4" id="KW-0269">Exonuclease</keyword>
<dbReference type="OrthoDB" id="3996471at2759"/>
<dbReference type="EMBL" id="NJES01000213">
    <property type="protein sequence ID" value="PHH75500.1"/>
    <property type="molecule type" value="Genomic_DNA"/>
</dbReference>
<accession>A0A2C5Z6T5</accession>
<comment type="similarity">
    <text evidence="1">Belongs to the REXO1/REXO3 family.</text>
</comment>
<evidence type="ECO:0000313" key="8">
    <source>
        <dbReference type="EMBL" id="PHH75500.1"/>
    </source>
</evidence>
<dbReference type="InterPro" id="IPR047021">
    <property type="entry name" value="REXO1/3/4-like"/>
</dbReference>
<dbReference type="Gene3D" id="3.30.420.10">
    <property type="entry name" value="Ribonuclease H-like superfamily/Ribonuclease H"/>
    <property type="match status" value="1"/>
</dbReference>
<feature type="region of interest" description="Disordered" evidence="6">
    <location>
        <begin position="604"/>
        <end position="623"/>
    </location>
</feature>
<evidence type="ECO:0000256" key="4">
    <source>
        <dbReference type="ARBA" id="ARBA00022839"/>
    </source>
</evidence>
<keyword evidence="3" id="KW-0378">Hydrolase</keyword>
<dbReference type="GO" id="GO:0003676">
    <property type="term" value="F:nucleic acid binding"/>
    <property type="evidence" value="ECO:0007669"/>
    <property type="project" value="InterPro"/>
</dbReference>
<protein>
    <recommendedName>
        <fullName evidence="7">Exonuclease domain-containing protein</fullName>
    </recommendedName>
</protein>
<dbReference type="GO" id="GO:0005634">
    <property type="term" value="C:nucleus"/>
    <property type="evidence" value="ECO:0007669"/>
    <property type="project" value="TreeGrafter"/>
</dbReference>
<evidence type="ECO:0000256" key="2">
    <source>
        <dbReference type="ARBA" id="ARBA00022722"/>
    </source>
</evidence>
<evidence type="ECO:0000256" key="1">
    <source>
        <dbReference type="ARBA" id="ARBA00006357"/>
    </source>
</evidence>
<dbReference type="InterPro" id="IPR013520">
    <property type="entry name" value="Ribonucl_H"/>
</dbReference>
<dbReference type="InterPro" id="IPR034922">
    <property type="entry name" value="REX1-like_exo"/>
</dbReference>
<evidence type="ECO:0000256" key="3">
    <source>
        <dbReference type="ARBA" id="ARBA00022801"/>
    </source>
</evidence>